<dbReference type="GO" id="GO:0006508">
    <property type="term" value="P:proteolysis"/>
    <property type="evidence" value="ECO:0007669"/>
    <property type="project" value="UniProtKB-KW"/>
</dbReference>
<dbReference type="PROSITE" id="PS51935">
    <property type="entry name" value="NLPC_P60"/>
    <property type="match status" value="1"/>
</dbReference>
<dbReference type="InterPro" id="IPR052062">
    <property type="entry name" value="Murein_DD/LD_carboxypeptidase"/>
</dbReference>
<keyword evidence="9" id="KW-1185">Reference proteome</keyword>
<dbReference type="OrthoDB" id="9807055at2"/>
<dbReference type="Gene3D" id="3.90.1720.10">
    <property type="entry name" value="endopeptidase domain like (from Nostoc punctiforme)"/>
    <property type="match status" value="1"/>
</dbReference>
<evidence type="ECO:0000313" key="9">
    <source>
        <dbReference type="Proteomes" id="UP000220133"/>
    </source>
</evidence>
<evidence type="ECO:0000256" key="6">
    <source>
        <dbReference type="SAM" id="SignalP"/>
    </source>
</evidence>
<gene>
    <name evidence="8" type="ORF">COR50_18610</name>
</gene>
<keyword evidence="2" id="KW-0645">Protease</keyword>
<feature type="signal peptide" evidence="6">
    <location>
        <begin position="1"/>
        <end position="21"/>
    </location>
</feature>
<dbReference type="GO" id="GO:0008234">
    <property type="term" value="F:cysteine-type peptidase activity"/>
    <property type="evidence" value="ECO:0007669"/>
    <property type="project" value="UniProtKB-KW"/>
</dbReference>
<protein>
    <submittedName>
        <fullName evidence="8">Glycoside hydrolase</fullName>
    </submittedName>
</protein>
<evidence type="ECO:0000256" key="3">
    <source>
        <dbReference type="ARBA" id="ARBA00022729"/>
    </source>
</evidence>
<evidence type="ECO:0000256" key="2">
    <source>
        <dbReference type="ARBA" id="ARBA00022670"/>
    </source>
</evidence>
<reference evidence="8 9" key="1">
    <citation type="submission" date="2017-10" db="EMBL/GenBank/DDBJ databases">
        <title>Paenichitinophaga pekingensis gen. nov., sp. nov., isolated from activated sludge.</title>
        <authorList>
            <person name="Jin D."/>
            <person name="Kong X."/>
            <person name="Deng Y."/>
            <person name="Bai Z."/>
        </authorList>
    </citation>
    <scope>NUCLEOTIDE SEQUENCE [LARGE SCALE GENOMIC DNA]</scope>
    <source>
        <strain evidence="8 9">13</strain>
    </source>
</reference>
<dbReference type="EMBL" id="CP023777">
    <property type="protein sequence ID" value="ATL49019.1"/>
    <property type="molecule type" value="Genomic_DNA"/>
</dbReference>
<dbReference type="KEGG" id="cbae:COR50_18610"/>
<dbReference type="SUPFAM" id="SSF54001">
    <property type="entry name" value="Cysteine proteinases"/>
    <property type="match status" value="1"/>
</dbReference>
<name>A0A291QYC2_9BACT</name>
<comment type="similarity">
    <text evidence="1">Belongs to the peptidase C40 family.</text>
</comment>
<dbReference type="Proteomes" id="UP000220133">
    <property type="component" value="Chromosome"/>
</dbReference>
<organism evidence="8 9">
    <name type="scientific">Chitinophaga caeni</name>
    <dbReference type="NCBI Taxonomy" id="2029983"/>
    <lineage>
        <taxon>Bacteria</taxon>
        <taxon>Pseudomonadati</taxon>
        <taxon>Bacteroidota</taxon>
        <taxon>Chitinophagia</taxon>
        <taxon>Chitinophagales</taxon>
        <taxon>Chitinophagaceae</taxon>
        <taxon>Chitinophaga</taxon>
    </lineage>
</organism>
<dbReference type="PANTHER" id="PTHR47360">
    <property type="entry name" value="MUREIN DD-ENDOPEPTIDASE MEPS/MUREIN LD-CARBOXYPEPTIDASE"/>
    <property type="match status" value="1"/>
</dbReference>
<keyword evidence="3 6" id="KW-0732">Signal</keyword>
<dbReference type="PROSITE" id="PS51257">
    <property type="entry name" value="PROKAR_LIPOPROTEIN"/>
    <property type="match status" value="1"/>
</dbReference>
<keyword evidence="4 8" id="KW-0378">Hydrolase</keyword>
<sequence length="217" mass="24360">MTFKTGLHVFIGALCALLFSACGTFNKTAKSRQQEQPQIAKKIPIHHVSSTTKNNDPDINSSIKSIPAGVSDIEEAKSWQFKYAQLLDLPVEEVVNEKLFGFIDDWYGTPYRFGGNSKQGIDCSNFVNTMMASVFNLSLIGNSVQLYAKSARVQKKNLKPGDLVFFKIHHRRISHVGVYLRNDRFVHASSSSGVMISDLNETYWKRYYAGAGRIKKS</sequence>
<evidence type="ECO:0000256" key="1">
    <source>
        <dbReference type="ARBA" id="ARBA00007074"/>
    </source>
</evidence>
<keyword evidence="5" id="KW-0788">Thiol protease</keyword>
<feature type="domain" description="NlpC/P60" evidence="7">
    <location>
        <begin position="93"/>
        <end position="215"/>
    </location>
</feature>
<evidence type="ECO:0000259" key="7">
    <source>
        <dbReference type="PROSITE" id="PS51935"/>
    </source>
</evidence>
<evidence type="ECO:0000313" key="8">
    <source>
        <dbReference type="EMBL" id="ATL49019.1"/>
    </source>
</evidence>
<dbReference type="RefSeq" id="WP_098195387.1">
    <property type="nucleotide sequence ID" value="NZ_CP023777.1"/>
</dbReference>
<dbReference type="PANTHER" id="PTHR47360:SF1">
    <property type="entry name" value="ENDOPEPTIDASE NLPC-RELATED"/>
    <property type="match status" value="1"/>
</dbReference>
<evidence type="ECO:0000256" key="5">
    <source>
        <dbReference type="ARBA" id="ARBA00022807"/>
    </source>
</evidence>
<dbReference type="InterPro" id="IPR038765">
    <property type="entry name" value="Papain-like_cys_pep_sf"/>
</dbReference>
<dbReference type="AlphaFoldDB" id="A0A291QYC2"/>
<dbReference type="InterPro" id="IPR000064">
    <property type="entry name" value="NLP_P60_dom"/>
</dbReference>
<feature type="chain" id="PRO_5013285057" evidence="6">
    <location>
        <begin position="22"/>
        <end position="217"/>
    </location>
</feature>
<dbReference type="Pfam" id="PF00877">
    <property type="entry name" value="NLPC_P60"/>
    <property type="match status" value="1"/>
</dbReference>
<accession>A0A291QYC2</accession>
<proteinExistence type="inferred from homology"/>
<evidence type="ECO:0000256" key="4">
    <source>
        <dbReference type="ARBA" id="ARBA00022801"/>
    </source>
</evidence>